<keyword evidence="5" id="KW-0597">Phosphoprotein</keyword>
<dbReference type="GO" id="GO:0000155">
    <property type="term" value="F:phosphorelay sensor kinase activity"/>
    <property type="evidence" value="ECO:0007669"/>
    <property type="project" value="InterPro"/>
</dbReference>
<reference evidence="16 17" key="1">
    <citation type="submission" date="2019-10" db="EMBL/GenBank/DDBJ databases">
        <title>Alkaliphilus serpentinus sp. nov. and Alkaliphilus pronyensis sp. nov., two novel anaerobic alkaliphilic species isolated from the serpentinized-hosted hydrothermal field of the Prony Bay (New Caledonia).</title>
        <authorList>
            <person name="Postec A."/>
        </authorList>
    </citation>
    <scope>NUCLEOTIDE SEQUENCE [LARGE SCALE GENOMIC DNA]</scope>
    <source>
        <strain evidence="16 17">LacT</strain>
    </source>
</reference>
<dbReference type="GO" id="GO:0005886">
    <property type="term" value="C:plasma membrane"/>
    <property type="evidence" value="ECO:0007669"/>
    <property type="project" value="UniProtKB-SubCell"/>
</dbReference>
<keyword evidence="12" id="KW-1133">Transmembrane helix</keyword>
<evidence type="ECO:0000256" key="9">
    <source>
        <dbReference type="ARBA" id="ARBA00022840"/>
    </source>
</evidence>
<evidence type="ECO:0000259" key="15">
    <source>
        <dbReference type="PROSITE" id="PS50885"/>
    </source>
</evidence>
<dbReference type="InterPro" id="IPR035965">
    <property type="entry name" value="PAS-like_dom_sf"/>
</dbReference>
<dbReference type="InterPro" id="IPR003661">
    <property type="entry name" value="HisK_dim/P_dom"/>
</dbReference>
<evidence type="ECO:0000256" key="6">
    <source>
        <dbReference type="ARBA" id="ARBA00022679"/>
    </source>
</evidence>
<evidence type="ECO:0000259" key="14">
    <source>
        <dbReference type="PROSITE" id="PS50112"/>
    </source>
</evidence>
<dbReference type="GO" id="GO:0006355">
    <property type="term" value="P:regulation of DNA-templated transcription"/>
    <property type="evidence" value="ECO:0007669"/>
    <property type="project" value="InterPro"/>
</dbReference>
<dbReference type="SUPFAM" id="SSF55785">
    <property type="entry name" value="PYP-like sensor domain (PAS domain)"/>
    <property type="match status" value="1"/>
</dbReference>
<feature type="domain" description="PAS" evidence="14">
    <location>
        <begin position="243"/>
        <end position="314"/>
    </location>
</feature>
<keyword evidence="7" id="KW-0547">Nucleotide-binding</keyword>
<keyword evidence="8" id="KW-0418">Kinase</keyword>
<dbReference type="Pfam" id="PF00989">
    <property type="entry name" value="PAS"/>
    <property type="match status" value="1"/>
</dbReference>
<dbReference type="EMBL" id="WBZB01000004">
    <property type="protein sequence ID" value="KAB3533172.1"/>
    <property type="molecule type" value="Genomic_DNA"/>
</dbReference>
<keyword evidence="17" id="KW-1185">Reference proteome</keyword>
<dbReference type="FunFam" id="3.30.565.10:FF:000023">
    <property type="entry name" value="PAS domain-containing sensor histidine kinase"/>
    <property type="match status" value="1"/>
</dbReference>
<dbReference type="SUPFAM" id="SSF55874">
    <property type="entry name" value="ATPase domain of HSP90 chaperone/DNA topoisomerase II/histidine kinase"/>
    <property type="match status" value="1"/>
</dbReference>
<dbReference type="SUPFAM" id="SSF158472">
    <property type="entry name" value="HAMP domain-like"/>
    <property type="match status" value="1"/>
</dbReference>
<evidence type="ECO:0000259" key="13">
    <source>
        <dbReference type="PROSITE" id="PS50109"/>
    </source>
</evidence>
<feature type="domain" description="Histidine kinase" evidence="13">
    <location>
        <begin position="369"/>
        <end position="587"/>
    </location>
</feature>
<keyword evidence="10" id="KW-0902">Two-component regulatory system</keyword>
<dbReference type="InterPro" id="IPR000014">
    <property type="entry name" value="PAS"/>
</dbReference>
<dbReference type="Pfam" id="PF02518">
    <property type="entry name" value="HATPase_c"/>
    <property type="match status" value="1"/>
</dbReference>
<dbReference type="PROSITE" id="PS50109">
    <property type="entry name" value="HIS_KIN"/>
    <property type="match status" value="1"/>
</dbReference>
<dbReference type="InterPro" id="IPR003660">
    <property type="entry name" value="HAMP_dom"/>
</dbReference>
<comment type="caution">
    <text evidence="16">The sequence shown here is derived from an EMBL/GenBank/DDBJ whole genome shotgun (WGS) entry which is preliminary data.</text>
</comment>
<dbReference type="FunFam" id="1.10.287.130:FF:000008">
    <property type="entry name" value="Two-component sensor histidine kinase"/>
    <property type="match status" value="1"/>
</dbReference>
<dbReference type="EC" id="2.7.13.3" evidence="3"/>
<dbReference type="Gene3D" id="3.30.450.20">
    <property type="entry name" value="PAS domain"/>
    <property type="match status" value="1"/>
</dbReference>
<dbReference type="CDD" id="cd06225">
    <property type="entry name" value="HAMP"/>
    <property type="match status" value="1"/>
</dbReference>
<evidence type="ECO:0000256" key="2">
    <source>
        <dbReference type="ARBA" id="ARBA00004236"/>
    </source>
</evidence>
<dbReference type="GO" id="GO:0016036">
    <property type="term" value="P:cellular response to phosphate starvation"/>
    <property type="evidence" value="ECO:0007669"/>
    <property type="project" value="TreeGrafter"/>
</dbReference>
<dbReference type="SMART" id="SM00304">
    <property type="entry name" value="HAMP"/>
    <property type="match status" value="1"/>
</dbReference>
<dbReference type="NCBIfam" id="TIGR00229">
    <property type="entry name" value="sensory_box"/>
    <property type="match status" value="1"/>
</dbReference>
<dbReference type="Gene3D" id="3.30.565.10">
    <property type="entry name" value="Histidine kinase-like ATPase, C-terminal domain"/>
    <property type="match status" value="1"/>
</dbReference>
<dbReference type="PROSITE" id="PS50885">
    <property type="entry name" value="HAMP"/>
    <property type="match status" value="1"/>
</dbReference>
<dbReference type="PANTHER" id="PTHR45453:SF1">
    <property type="entry name" value="PHOSPHATE REGULON SENSOR PROTEIN PHOR"/>
    <property type="match status" value="1"/>
</dbReference>
<keyword evidence="6" id="KW-0808">Transferase</keyword>
<dbReference type="Gene3D" id="6.10.340.10">
    <property type="match status" value="1"/>
</dbReference>
<dbReference type="Pfam" id="PF00512">
    <property type="entry name" value="HisKA"/>
    <property type="match status" value="1"/>
</dbReference>
<keyword evidence="11 12" id="KW-0472">Membrane</keyword>
<feature type="transmembrane region" description="Helical" evidence="12">
    <location>
        <begin position="162"/>
        <end position="185"/>
    </location>
</feature>
<evidence type="ECO:0000256" key="10">
    <source>
        <dbReference type="ARBA" id="ARBA00023012"/>
    </source>
</evidence>
<dbReference type="CDD" id="cd00130">
    <property type="entry name" value="PAS"/>
    <property type="match status" value="1"/>
</dbReference>
<keyword evidence="9" id="KW-0067">ATP-binding</keyword>
<evidence type="ECO:0000313" key="16">
    <source>
        <dbReference type="EMBL" id="KAB3533172.1"/>
    </source>
</evidence>
<keyword evidence="4" id="KW-1003">Cell membrane</keyword>
<dbReference type="GO" id="GO:0005524">
    <property type="term" value="F:ATP binding"/>
    <property type="evidence" value="ECO:0007669"/>
    <property type="project" value="UniProtKB-KW"/>
</dbReference>
<feature type="domain" description="HAMP" evidence="15">
    <location>
        <begin position="186"/>
        <end position="238"/>
    </location>
</feature>
<evidence type="ECO:0000313" key="17">
    <source>
        <dbReference type="Proteomes" id="UP000465601"/>
    </source>
</evidence>
<dbReference type="PANTHER" id="PTHR45453">
    <property type="entry name" value="PHOSPHATE REGULON SENSOR PROTEIN PHOR"/>
    <property type="match status" value="1"/>
</dbReference>
<dbReference type="InterPro" id="IPR003594">
    <property type="entry name" value="HATPase_dom"/>
</dbReference>
<dbReference type="SUPFAM" id="SSF47384">
    <property type="entry name" value="Homodimeric domain of signal transducing histidine kinase"/>
    <property type="match status" value="1"/>
</dbReference>
<keyword evidence="12" id="KW-0812">Transmembrane</keyword>
<dbReference type="InterPro" id="IPR013767">
    <property type="entry name" value="PAS_fold"/>
</dbReference>
<dbReference type="OrthoDB" id="9813151at2"/>
<comment type="catalytic activity">
    <reaction evidence="1">
        <text>ATP + protein L-histidine = ADP + protein N-phospho-L-histidine.</text>
        <dbReference type="EC" id="2.7.13.3"/>
    </reaction>
</comment>
<feature type="transmembrane region" description="Helical" evidence="12">
    <location>
        <begin position="6"/>
        <end position="27"/>
    </location>
</feature>
<dbReference type="SMART" id="SM00388">
    <property type="entry name" value="HisKA"/>
    <property type="match status" value="1"/>
</dbReference>
<dbReference type="RefSeq" id="WP_151864497.1">
    <property type="nucleotide sequence ID" value="NZ_WBZB01000004.1"/>
</dbReference>
<evidence type="ECO:0000256" key="7">
    <source>
        <dbReference type="ARBA" id="ARBA00022741"/>
    </source>
</evidence>
<dbReference type="InterPro" id="IPR004358">
    <property type="entry name" value="Sig_transdc_His_kin-like_C"/>
</dbReference>
<dbReference type="InterPro" id="IPR050351">
    <property type="entry name" value="BphY/WalK/GraS-like"/>
</dbReference>
<dbReference type="NCBIfam" id="NF046044">
    <property type="entry name" value="PnpS"/>
    <property type="match status" value="1"/>
</dbReference>
<dbReference type="PROSITE" id="PS50112">
    <property type="entry name" value="PAS"/>
    <property type="match status" value="1"/>
</dbReference>
<evidence type="ECO:0000256" key="3">
    <source>
        <dbReference type="ARBA" id="ARBA00012438"/>
    </source>
</evidence>
<evidence type="ECO:0000256" key="8">
    <source>
        <dbReference type="ARBA" id="ARBA00022777"/>
    </source>
</evidence>
<accession>A0A833MBE7</accession>
<dbReference type="InterPro" id="IPR036097">
    <property type="entry name" value="HisK_dim/P_sf"/>
</dbReference>
<sequence>MQRKIFIIFTIILLLGILMTSFLYLSLIRSSHLDELENKLISNGKLIEAIIHEREVPLNKEEYQRIATTYGEKIGSRITLIDGKGVVLADTLARLDGIKNHYNRPEIQAAYKGEVGRATRYSATINEEMFYIAIPVDIQPHNIKVIRLSVNLQQIKDLNRRLYYYVGISMLLGFLATLLLASRFIRKLMEPIHEMTEISQKIADGDLNRRVYVVSNDEMGILANNFNHMADKMKEMIDKLLESNTKFSGLLASIINPIIAVDNKHKIIFLNPAAEELFQISADEATGKHLLEIVRNNQLDEKIKDVFENHRETQLEISIDEPTEKILKIYTNLIRLENDPTRTMGIVALIQDVTEIRKLEKMRSDFVANVSHELKTPLTSISGFVETLKSGAIEDETTRERFLDIIDIETGRLTRLIDDILTLSEIENTNIRSYKQEIHPSEVIGEVLEILTPIATSKDISLTGDIEANLPPIKGNRDWFKQMLINLLDNSIKYTPVGGKVTLNAFKKYHNTIISIKDTGTGIAKSEIPRLFERFYRVDKARSKRIAGTGLGLAIVKHIVLSLKGKIKVNSELGKGTEFTIILPIEKSN</sequence>
<evidence type="ECO:0000256" key="4">
    <source>
        <dbReference type="ARBA" id="ARBA00022475"/>
    </source>
</evidence>
<evidence type="ECO:0000256" key="12">
    <source>
        <dbReference type="SAM" id="Phobius"/>
    </source>
</evidence>
<dbReference type="PRINTS" id="PR00344">
    <property type="entry name" value="BCTRLSENSOR"/>
</dbReference>
<dbReference type="Pfam" id="PF00672">
    <property type="entry name" value="HAMP"/>
    <property type="match status" value="1"/>
</dbReference>
<protein>
    <recommendedName>
        <fullName evidence="3">histidine kinase</fullName>
        <ecNumber evidence="3">2.7.13.3</ecNumber>
    </recommendedName>
</protein>
<dbReference type="SMART" id="SM00387">
    <property type="entry name" value="HATPase_c"/>
    <property type="match status" value="1"/>
</dbReference>
<evidence type="ECO:0000256" key="1">
    <source>
        <dbReference type="ARBA" id="ARBA00000085"/>
    </source>
</evidence>
<dbReference type="AlphaFoldDB" id="A0A833MBE7"/>
<gene>
    <name evidence="16" type="ORF">F8153_01085</name>
</gene>
<name>A0A833MBE7_9FIRM</name>
<dbReference type="InterPro" id="IPR005467">
    <property type="entry name" value="His_kinase_dom"/>
</dbReference>
<dbReference type="CDD" id="cd00075">
    <property type="entry name" value="HATPase"/>
    <property type="match status" value="1"/>
</dbReference>
<dbReference type="Gene3D" id="1.10.287.130">
    <property type="match status" value="1"/>
</dbReference>
<proteinExistence type="predicted"/>
<dbReference type="CDD" id="cd00082">
    <property type="entry name" value="HisKA"/>
    <property type="match status" value="1"/>
</dbReference>
<dbReference type="GO" id="GO:0004721">
    <property type="term" value="F:phosphoprotein phosphatase activity"/>
    <property type="evidence" value="ECO:0007669"/>
    <property type="project" value="TreeGrafter"/>
</dbReference>
<evidence type="ECO:0000256" key="5">
    <source>
        <dbReference type="ARBA" id="ARBA00022553"/>
    </source>
</evidence>
<comment type="subcellular location">
    <subcellularLocation>
        <location evidence="2">Cell membrane</location>
    </subcellularLocation>
</comment>
<dbReference type="Proteomes" id="UP000465601">
    <property type="component" value="Unassembled WGS sequence"/>
</dbReference>
<dbReference type="SMART" id="SM00091">
    <property type="entry name" value="PAS"/>
    <property type="match status" value="1"/>
</dbReference>
<dbReference type="InterPro" id="IPR036890">
    <property type="entry name" value="HATPase_C_sf"/>
</dbReference>
<organism evidence="16 17">
    <name type="scientific">Alkaliphilus serpentinus</name>
    <dbReference type="NCBI Taxonomy" id="1482731"/>
    <lineage>
        <taxon>Bacteria</taxon>
        <taxon>Bacillati</taxon>
        <taxon>Bacillota</taxon>
        <taxon>Clostridia</taxon>
        <taxon>Peptostreptococcales</taxon>
        <taxon>Natronincolaceae</taxon>
        <taxon>Alkaliphilus</taxon>
    </lineage>
</organism>
<evidence type="ECO:0000256" key="11">
    <source>
        <dbReference type="ARBA" id="ARBA00023136"/>
    </source>
</evidence>